<feature type="region of interest" description="Disordered" evidence="1">
    <location>
        <begin position="318"/>
        <end position="349"/>
    </location>
</feature>
<feature type="compositionally biased region" description="Basic residues" evidence="1">
    <location>
        <begin position="410"/>
        <end position="419"/>
    </location>
</feature>
<dbReference type="PANTHER" id="PTHR11804">
    <property type="entry name" value="PROTEASE M3 THIMET OLIGOPEPTIDASE-RELATED"/>
    <property type="match status" value="1"/>
</dbReference>
<proteinExistence type="predicted"/>
<evidence type="ECO:0000256" key="1">
    <source>
        <dbReference type="SAM" id="MobiDB-lite"/>
    </source>
</evidence>
<feature type="region of interest" description="Disordered" evidence="1">
    <location>
        <begin position="549"/>
        <end position="586"/>
    </location>
</feature>
<accession>A0A150GKB3</accession>
<dbReference type="Proteomes" id="UP000075714">
    <property type="component" value="Unassembled WGS sequence"/>
</dbReference>
<dbReference type="GO" id="GO:0006518">
    <property type="term" value="P:peptide metabolic process"/>
    <property type="evidence" value="ECO:0007669"/>
    <property type="project" value="TreeGrafter"/>
</dbReference>
<dbReference type="GO" id="GO:0004222">
    <property type="term" value="F:metalloendopeptidase activity"/>
    <property type="evidence" value="ECO:0007669"/>
    <property type="project" value="InterPro"/>
</dbReference>
<feature type="region of interest" description="Disordered" evidence="1">
    <location>
        <begin position="724"/>
        <end position="744"/>
    </location>
</feature>
<dbReference type="InterPro" id="IPR045090">
    <property type="entry name" value="Pept_M3A_M3B"/>
</dbReference>
<feature type="compositionally biased region" description="Acidic residues" evidence="1">
    <location>
        <begin position="549"/>
        <end position="562"/>
    </location>
</feature>
<feature type="region of interest" description="Disordered" evidence="1">
    <location>
        <begin position="262"/>
        <end position="298"/>
    </location>
</feature>
<evidence type="ECO:0000313" key="3">
    <source>
        <dbReference type="Proteomes" id="UP000075714"/>
    </source>
</evidence>
<feature type="compositionally biased region" description="Pro residues" evidence="1">
    <location>
        <begin position="277"/>
        <end position="295"/>
    </location>
</feature>
<comment type="caution">
    <text evidence="2">The sequence shown here is derived from an EMBL/GenBank/DDBJ whole genome shotgun (WGS) entry which is preliminary data.</text>
</comment>
<keyword evidence="3" id="KW-1185">Reference proteome</keyword>
<feature type="compositionally biased region" description="Basic and acidic residues" evidence="1">
    <location>
        <begin position="563"/>
        <end position="582"/>
    </location>
</feature>
<feature type="compositionally biased region" description="Low complexity" evidence="1">
    <location>
        <begin position="322"/>
        <end position="346"/>
    </location>
</feature>
<protein>
    <submittedName>
        <fullName evidence="2">Uncharacterized protein</fullName>
    </submittedName>
</protein>
<dbReference type="PANTHER" id="PTHR11804:SF79">
    <property type="entry name" value="MITOCHONDRIAL INTERMEDIATE PEPTIDASE"/>
    <property type="match status" value="1"/>
</dbReference>
<feature type="compositionally biased region" description="Low complexity" evidence="1">
    <location>
        <begin position="433"/>
        <end position="444"/>
    </location>
</feature>
<dbReference type="OrthoDB" id="551950at2759"/>
<evidence type="ECO:0000313" key="2">
    <source>
        <dbReference type="EMBL" id="KXZ50224.1"/>
    </source>
</evidence>
<name>A0A150GKB3_GONPE</name>
<dbReference type="Gene3D" id="1.10.1370.40">
    <property type="match status" value="1"/>
</dbReference>
<feature type="region of interest" description="Disordered" evidence="1">
    <location>
        <begin position="410"/>
        <end position="455"/>
    </location>
</feature>
<gene>
    <name evidence="2" type="ORF">GPECTOR_17g861</name>
</gene>
<dbReference type="GO" id="GO:0006508">
    <property type="term" value="P:proteolysis"/>
    <property type="evidence" value="ECO:0007669"/>
    <property type="project" value="InterPro"/>
</dbReference>
<organism evidence="2 3">
    <name type="scientific">Gonium pectorale</name>
    <name type="common">Green alga</name>
    <dbReference type="NCBI Taxonomy" id="33097"/>
    <lineage>
        <taxon>Eukaryota</taxon>
        <taxon>Viridiplantae</taxon>
        <taxon>Chlorophyta</taxon>
        <taxon>core chlorophytes</taxon>
        <taxon>Chlorophyceae</taxon>
        <taxon>CS clade</taxon>
        <taxon>Chlamydomonadales</taxon>
        <taxon>Volvocaceae</taxon>
        <taxon>Gonium</taxon>
    </lineage>
</organism>
<sequence>MSRADKAALLAEARGREKAALAALGGLLAGPCRGGGGDGSEGTEVAEAAWPSARGPAAAAAGPQPYAWPSYDLDGQELDGDAVLAAVAAAQWRRLGVHPGWAGGHGSGGGRLLLTLDACTELLRSHPDPELRRQVYQEGLAPLAAAALEHVQALRDARAQQAELYGLYDSDGAAAVAAAAAGAAAAASAPGDGGRGGSGHFAWHAATLYRGSGGGSGGYAGLAHLDSLAGDGGAAAAFLTSLAEALAPLVREQLRRLRALAAAQHEQPATGTGGAGTPPPVRRPQSTPPPRPLPPLDRGSLERLLVLQAWGGGGVEGLAPQRAGGTAAAEPTAARAAASGVEPAAAEDSIGDGGPVAPLAGPGLAPMGLPSQPPGMFPDPASPYLTDLAALLSGASDWLGSFMGVTLHRPARPARHHRSKVPDPRDAATLDYGASPQGSAGGSSLDPECGVSAPAGPSDGVASALDDVAGVPYDVATMLRSLAAAELSAAATSVEGAEGGAGCGAGAVAAAAAGGEGTSSRGAALAALRDAASLEPGRFLALRVVLEGEVEEEAEGEEEEEQEGVRRRCERRDGQNGGERHGRGGGRGVAGLVGGACAAASPVRWLLIDRSGGYGTRYLLPPAPVAVSGERPGLSGERQGPPQHRVVAVAVGLQSSSAAGGLVTGAGQSSLTHGSAFLLWELLHELGHALHFLLAAAPPPSSVVATASNASAAVLPAVAAATRKEGAGATPRQPPPSSSSSDGGGGGAGCYYALLPYQLPLELVELPSSLLERAAADEDVLAWLLARCRHAHTGAPPTPDVSRRLARAVRWTYYSPISVQIQVLLSLHDTVLLSAPRKAPGAARRLWRQLLVTFAPDLPVEATVQQLLDGRR</sequence>
<dbReference type="AlphaFoldDB" id="A0A150GKB3"/>
<reference evidence="3" key="1">
    <citation type="journal article" date="2016" name="Nat. Commun.">
        <title>The Gonium pectorale genome demonstrates co-option of cell cycle regulation during the evolution of multicellularity.</title>
        <authorList>
            <person name="Hanschen E.R."/>
            <person name="Marriage T.N."/>
            <person name="Ferris P.J."/>
            <person name="Hamaji T."/>
            <person name="Toyoda A."/>
            <person name="Fujiyama A."/>
            <person name="Neme R."/>
            <person name="Noguchi H."/>
            <person name="Minakuchi Y."/>
            <person name="Suzuki M."/>
            <person name="Kawai-Toyooka H."/>
            <person name="Smith D.R."/>
            <person name="Sparks H."/>
            <person name="Anderson J."/>
            <person name="Bakaric R."/>
            <person name="Luria V."/>
            <person name="Karger A."/>
            <person name="Kirschner M.W."/>
            <person name="Durand P.M."/>
            <person name="Michod R.E."/>
            <person name="Nozaki H."/>
            <person name="Olson B.J."/>
        </authorList>
    </citation>
    <scope>NUCLEOTIDE SEQUENCE [LARGE SCALE GENOMIC DNA]</scope>
    <source>
        <strain evidence="3">NIES-2863</strain>
    </source>
</reference>
<dbReference type="EMBL" id="LSYV01000018">
    <property type="protein sequence ID" value="KXZ50224.1"/>
    <property type="molecule type" value="Genomic_DNA"/>
</dbReference>